<protein>
    <submittedName>
        <fullName evidence="1">Uncharacterized protein</fullName>
    </submittedName>
</protein>
<gene>
    <name evidence="1" type="ORF">SM757_23190</name>
</gene>
<dbReference type="Proteomes" id="UP001293718">
    <property type="component" value="Unassembled WGS sequence"/>
</dbReference>
<dbReference type="EMBL" id="JAXOJX010000045">
    <property type="protein sequence ID" value="MDZ5459489.1"/>
    <property type="molecule type" value="Genomic_DNA"/>
</dbReference>
<evidence type="ECO:0000313" key="2">
    <source>
        <dbReference type="Proteomes" id="UP001293718"/>
    </source>
</evidence>
<reference evidence="1 2" key="1">
    <citation type="submission" date="2023-11" db="EMBL/GenBank/DDBJ databases">
        <title>Draft genome of Azohydromonas lata strain H1 (DSM1123), a polyhydroxyalkanoate producer.</title>
        <authorList>
            <person name="Traversa D."/>
            <person name="D'Addabbo P."/>
            <person name="Pazzani C."/>
            <person name="Manzari C."/>
            <person name="Chiara M."/>
            <person name="Scrascia M."/>
        </authorList>
    </citation>
    <scope>NUCLEOTIDE SEQUENCE [LARGE SCALE GENOMIC DNA]</scope>
    <source>
        <strain evidence="1 2">H1</strain>
    </source>
</reference>
<keyword evidence="2" id="KW-1185">Reference proteome</keyword>
<accession>A0ABU5IKS3</accession>
<comment type="caution">
    <text evidence="1">The sequence shown here is derived from an EMBL/GenBank/DDBJ whole genome shotgun (WGS) entry which is preliminary data.</text>
</comment>
<evidence type="ECO:0000313" key="1">
    <source>
        <dbReference type="EMBL" id="MDZ5459489.1"/>
    </source>
</evidence>
<dbReference type="RefSeq" id="WP_322467206.1">
    <property type="nucleotide sequence ID" value="NZ_JAXOJX010000045.1"/>
</dbReference>
<feature type="non-terminal residue" evidence="1">
    <location>
        <position position="1"/>
    </location>
</feature>
<proteinExistence type="predicted"/>
<organism evidence="1 2">
    <name type="scientific">Azohydromonas lata</name>
    <dbReference type="NCBI Taxonomy" id="45677"/>
    <lineage>
        <taxon>Bacteria</taxon>
        <taxon>Pseudomonadati</taxon>
        <taxon>Pseudomonadota</taxon>
        <taxon>Betaproteobacteria</taxon>
        <taxon>Burkholderiales</taxon>
        <taxon>Sphaerotilaceae</taxon>
        <taxon>Azohydromonas</taxon>
    </lineage>
</organism>
<name>A0ABU5IKS3_9BURK</name>
<sequence>MEQLHATLTSSDFKGAIILPDGASFNVQNCPNRFLLEIGSIIDQEQSRLHQIYCIDRKDQRLKEMMVERNDAQISKACGDDYIRTTYTASYSAELASRVSEEKAANPHLWNCRLIRDYAMVGDKLSKIYWTKEYDAECSDLKLQLD</sequence>